<sequence length="94" mass="10217">MLALQGSLINRPFNGCEPKMACSPRHSKSPNNQPLCEPRMACSPSFLLTSPCLCHLACITLAYITKAKAYSPRLPIHLPPAILVLEQVCGSQAR</sequence>
<comment type="caution">
    <text evidence="1">The sequence shown here is derived from an EMBL/GenBank/DDBJ whole genome shotgun (WGS) entry which is preliminary data.</text>
</comment>
<name>A0AA88DJU5_FICCA</name>
<keyword evidence="2" id="KW-1185">Reference proteome</keyword>
<accession>A0AA88DJU5</accession>
<gene>
    <name evidence="1" type="ORF">TIFTF001_021643</name>
</gene>
<organism evidence="1 2">
    <name type="scientific">Ficus carica</name>
    <name type="common">Common fig</name>
    <dbReference type="NCBI Taxonomy" id="3494"/>
    <lineage>
        <taxon>Eukaryota</taxon>
        <taxon>Viridiplantae</taxon>
        <taxon>Streptophyta</taxon>
        <taxon>Embryophyta</taxon>
        <taxon>Tracheophyta</taxon>
        <taxon>Spermatophyta</taxon>
        <taxon>Magnoliopsida</taxon>
        <taxon>eudicotyledons</taxon>
        <taxon>Gunneridae</taxon>
        <taxon>Pentapetalae</taxon>
        <taxon>rosids</taxon>
        <taxon>fabids</taxon>
        <taxon>Rosales</taxon>
        <taxon>Moraceae</taxon>
        <taxon>Ficeae</taxon>
        <taxon>Ficus</taxon>
    </lineage>
</organism>
<proteinExistence type="predicted"/>
<dbReference type="EMBL" id="BTGU01000042">
    <property type="protein sequence ID" value="GMN52494.1"/>
    <property type="molecule type" value="Genomic_DNA"/>
</dbReference>
<evidence type="ECO:0000313" key="2">
    <source>
        <dbReference type="Proteomes" id="UP001187192"/>
    </source>
</evidence>
<evidence type="ECO:0000313" key="1">
    <source>
        <dbReference type="EMBL" id="GMN52494.1"/>
    </source>
</evidence>
<dbReference type="AlphaFoldDB" id="A0AA88DJU5"/>
<dbReference type="Proteomes" id="UP001187192">
    <property type="component" value="Unassembled WGS sequence"/>
</dbReference>
<reference evidence="1" key="1">
    <citation type="submission" date="2023-07" db="EMBL/GenBank/DDBJ databases">
        <title>draft genome sequence of fig (Ficus carica).</title>
        <authorList>
            <person name="Takahashi T."/>
            <person name="Nishimura K."/>
        </authorList>
    </citation>
    <scope>NUCLEOTIDE SEQUENCE</scope>
</reference>
<protein>
    <submittedName>
        <fullName evidence="1">Uncharacterized protein</fullName>
    </submittedName>
</protein>